<dbReference type="STRING" id="1212491.LFA_1658"/>
<evidence type="ECO:0000313" key="2">
    <source>
        <dbReference type="Proteomes" id="UP000032430"/>
    </source>
</evidence>
<proteinExistence type="predicted"/>
<accession>A0A098G6C8</accession>
<organism evidence="1 2">
    <name type="scientific">Legionella fallonii LLAP-10</name>
    <dbReference type="NCBI Taxonomy" id="1212491"/>
    <lineage>
        <taxon>Bacteria</taxon>
        <taxon>Pseudomonadati</taxon>
        <taxon>Pseudomonadota</taxon>
        <taxon>Gammaproteobacteria</taxon>
        <taxon>Legionellales</taxon>
        <taxon>Legionellaceae</taxon>
        <taxon>Legionella</taxon>
    </lineage>
</organism>
<gene>
    <name evidence="1" type="ORF">LFA_1658</name>
</gene>
<sequence>MALEETLLLCLKSKKLSVIMLMWWMPRGIQNAYYAPQTLLAYNEQIEKDLPRTSYVSCFSNERSL</sequence>
<name>A0A098G6C8_9GAMM</name>
<keyword evidence="2" id="KW-1185">Reference proteome</keyword>
<dbReference type="AlphaFoldDB" id="A0A098G6C8"/>
<dbReference type="Proteomes" id="UP000032430">
    <property type="component" value="Chromosome I"/>
</dbReference>
<dbReference type="EMBL" id="LN614827">
    <property type="protein sequence ID" value="CEG57065.1"/>
    <property type="molecule type" value="Genomic_DNA"/>
</dbReference>
<reference evidence="2" key="1">
    <citation type="submission" date="2014-09" db="EMBL/GenBank/DDBJ databases">
        <authorList>
            <person name="Gomez-Valero L."/>
        </authorList>
    </citation>
    <scope>NUCLEOTIDE SEQUENCE [LARGE SCALE GENOMIC DNA]</scope>
    <source>
        <strain evidence="2">ATCC700992</strain>
    </source>
</reference>
<evidence type="ECO:0000313" key="1">
    <source>
        <dbReference type="EMBL" id="CEG57065.1"/>
    </source>
</evidence>
<protein>
    <submittedName>
        <fullName evidence="1">Uncharacterized protein</fullName>
    </submittedName>
</protein>
<dbReference type="KEGG" id="lfa:LFA_1658"/>
<dbReference type="HOGENOM" id="CLU_2844454_0_0_6"/>